<dbReference type="EMBL" id="SMBP01000005">
    <property type="protein sequence ID" value="TCU62200.1"/>
    <property type="molecule type" value="Genomic_DNA"/>
</dbReference>
<dbReference type="AlphaFoldDB" id="A0A4R3TKM5"/>
<evidence type="ECO:0000313" key="3">
    <source>
        <dbReference type="EMBL" id="TCU62200.1"/>
    </source>
</evidence>
<protein>
    <submittedName>
        <fullName evidence="3">Fe2+ transport system protein FeoA</fullName>
    </submittedName>
</protein>
<dbReference type="PANTHER" id="PTHR42954">
    <property type="entry name" value="FE(2+) TRANSPORT PROTEIN A"/>
    <property type="match status" value="1"/>
</dbReference>
<feature type="domain" description="Ferrous iron transporter FeoA-like" evidence="2">
    <location>
        <begin position="3"/>
        <end position="75"/>
    </location>
</feature>
<dbReference type="Pfam" id="PF04023">
    <property type="entry name" value="FeoA"/>
    <property type="match status" value="1"/>
</dbReference>
<proteinExistence type="predicted"/>
<dbReference type="PANTHER" id="PTHR42954:SF2">
    <property type="entry name" value="FE(2+) TRANSPORT PROTEIN A"/>
    <property type="match status" value="1"/>
</dbReference>
<dbReference type="Proteomes" id="UP000295773">
    <property type="component" value="Unassembled WGS sequence"/>
</dbReference>
<evidence type="ECO:0000259" key="2">
    <source>
        <dbReference type="SMART" id="SM00899"/>
    </source>
</evidence>
<dbReference type="RefSeq" id="WP_008979576.1">
    <property type="nucleotide sequence ID" value="NZ_JANKBG010000006.1"/>
</dbReference>
<dbReference type="SMART" id="SM00899">
    <property type="entry name" value="FeoA"/>
    <property type="match status" value="1"/>
</dbReference>
<dbReference type="SUPFAM" id="SSF50037">
    <property type="entry name" value="C-terminal domain of transcriptional repressors"/>
    <property type="match status" value="1"/>
</dbReference>
<name>A0A4R3TKM5_9FIRM</name>
<keyword evidence="4" id="KW-1185">Reference proteome</keyword>
<accession>A0A4R3TKM5</accession>
<reference evidence="3 4" key="1">
    <citation type="submission" date="2019-03" db="EMBL/GenBank/DDBJ databases">
        <title>Genomic Encyclopedia of Type Strains, Phase IV (KMG-IV): sequencing the most valuable type-strain genomes for metagenomic binning, comparative biology and taxonomic classification.</title>
        <authorList>
            <person name="Goeker M."/>
        </authorList>
    </citation>
    <scope>NUCLEOTIDE SEQUENCE [LARGE SCALE GENOMIC DNA]</scope>
    <source>
        <strain evidence="3 4">DSM 29481</strain>
    </source>
</reference>
<dbReference type="InterPro" id="IPR008988">
    <property type="entry name" value="Transcriptional_repressor_C"/>
</dbReference>
<dbReference type="Gene3D" id="2.30.30.90">
    <property type="match status" value="1"/>
</dbReference>
<dbReference type="InterPro" id="IPR052713">
    <property type="entry name" value="FeoA"/>
</dbReference>
<organism evidence="3 4">
    <name type="scientific">Longicatena caecimuris</name>
    <dbReference type="NCBI Taxonomy" id="1796635"/>
    <lineage>
        <taxon>Bacteria</taxon>
        <taxon>Bacillati</taxon>
        <taxon>Bacillota</taxon>
        <taxon>Erysipelotrichia</taxon>
        <taxon>Erysipelotrichales</taxon>
        <taxon>Erysipelotrichaceae</taxon>
        <taxon>Longicatena</taxon>
    </lineage>
</organism>
<evidence type="ECO:0000313" key="4">
    <source>
        <dbReference type="Proteomes" id="UP000295773"/>
    </source>
</evidence>
<dbReference type="InterPro" id="IPR007167">
    <property type="entry name" value="Fe-transptr_FeoA-like"/>
</dbReference>
<evidence type="ECO:0000256" key="1">
    <source>
        <dbReference type="ARBA" id="ARBA00023004"/>
    </source>
</evidence>
<comment type="caution">
    <text evidence="3">The sequence shown here is derived from an EMBL/GenBank/DDBJ whole genome shotgun (WGS) entry which is preliminary data.</text>
</comment>
<keyword evidence="1" id="KW-0408">Iron</keyword>
<gene>
    <name evidence="3" type="ORF">EDD61_1056</name>
</gene>
<sequence length="80" mass="8873">MMTTLDKIRPGMGGIIQSVGGQGALRRRLLDMGLTPKTKIQVTKIAPMGDPMELYLRGYVLTLRLQDAAEIEVLVEEEML</sequence>
<dbReference type="InterPro" id="IPR038157">
    <property type="entry name" value="FeoA_core_dom"/>
</dbReference>
<dbReference type="GO" id="GO:0046914">
    <property type="term" value="F:transition metal ion binding"/>
    <property type="evidence" value="ECO:0007669"/>
    <property type="project" value="InterPro"/>
</dbReference>